<evidence type="ECO:0000313" key="4">
    <source>
        <dbReference type="Proteomes" id="UP001631957"/>
    </source>
</evidence>
<feature type="compositionally biased region" description="Basic residues" evidence="1">
    <location>
        <begin position="186"/>
        <end position="198"/>
    </location>
</feature>
<evidence type="ECO:0000313" key="3">
    <source>
        <dbReference type="EMBL" id="MFM9614306.1"/>
    </source>
</evidence>
<name>A0ABW9I2T5_9ACTN</name>
<dbReference type="InterPro" id="IPR035897">
    <property type="entry name" value="Toll_tir_struct_dom_sf"/>
</dbReference>
<feature type="domain" description="TIR" evidence="2">
    <location>
        <begin position="1"/>
        <end position="151"/>
    </location>
</feature>
<sequence length="198" mass="22264">MHEIFVNYRTKGGKELAYLCDRALTSRFGPDAVFLARRSIGLGNDYAETLLRAARHCQALLVLISEEWLEAPDRNDPGGRALDDPEDWVRREIEEALAAEALVVPVFTGRKVEQLPPGRLPRSIAALATRQYTRLELSRFDYDMEQLANRLTRQLPGLAMLDAIHARAGVPVSLREPVGCSDDRTRRRPGAARHHRTA</sequence>
<organism evidence="3 4">
    <name type="scientific">Streptomyces niveiscabiei</name>
    <dbReference type="NCBI Taxonomy" id="164115"/>
    <lineage>
        <taxon>Bacteria</taxon>
        <taxon>Bacillati</taxon>
        <taxon>Actinomycetota</taxon>
        <taxon>Actinomycetes</taxon>
        <taxon>Kitasatosporales</taxon>
        <taxon>Streptomycetaceae</taxon>
        <taxon>Streptomyces</taxon>
    </lineage>
</organism>
<dbReference type="EMBL" id="JBJVNI010000025">
    <property type="protein sequence ID" value="MFM9614306.1"/>
    <property type="molecule type" value="Genomic_DNA"/>
</dbReference>
<feature type="region of interest" description="Disordered" evidence="1">
    <location>
        <begin position="176"/>
        <end position="198"/>
    </location>
</feature>
<dbReference type="Proteomes" id="UP001631957">
    <property type="component" value="Unassembled WGS sequence"/>
</dbReference>
<dbReference type="Pfam" id="PF13676">
    <property type="entry name" value="TIR_2"/>
    <property type="match status" value="1"/>
</dbReference>
<reference evidence="3 4" key="1">
    <citation type="submission" date="2024-12" db="EMBL/GenBank/DDBJ databases">
        <title>Forecasting of Potato common scab and diversities of Pathogenic streptomyces spp. in china.</title>
        <authorList>
            <person name="Handique U."/>
            <person name="Wu J."/>
        </authorList>
    </citation>
    <scope>NUCLEOTIDE SEQUENCE [LARGE SCALE GENOMIC DNA]</scope>
    <source>
        <strain evidence="3 4">ZRIMU1530</strain>
    </source>
</reference>
<evidence type="ECO:0000256" key="1">
    <source>
        <dbReference type="SAM" id="MobiDB-lite"/>
    </source>
</evidence>
<dbReference type="InterPro" id="IPR000157">
    <property type="entry name" value="TIR_dom"/>
</dbReference>
<dbReference type="RefSeq" id="WP_409123595.1">
    <property type="nucleotide sequence ID" value="NZ_JBJVNI010000025.1"/>
</dbReference>
<proteinExistence type="predicted"/>
<accession>A0ABW9I2T5</accession>
<evidence type="ECO:0000259" key="2">
    <source>
        <dbReference type="PROSITE" id="PS50104"/>
    </source>
</evidence>
<dbReference type="SUPFAM" id="SSF52200">
    <property type="entry name" value="Toll/Interleukin receptor TIR domain"/>
    <property type="match status" value="1"/>
</dbReference>
<protein>
    <submittedName>
        <fullName evidence="3">TIR domain-containing protein</fullName>
    </submittedName>
</protein>
<dbReference type="Gene3D" id="3.40.50.10140">
    <property type="entry name" value="Toll/interleukin-1 receptor homology (TIR) domain"/>
    <property type="match status" value="1"/>
</dbReference>
<dbReference type="PROSITE" id="PS50104">
    <property type="entry name" value="TIR"/>
    <property type="match status" value="1"/>
</dbReference>
<gene>
    <name evidence="3" type="ORF">ACKI18_37230</name>
</gene>
<keyword evidence="4" id="KW-1185">Reference proteome</keyword>
<comment type="caution">
    <text evidence="3">The sequence shown here is derived from an EMBL/GenBank/DDBJ whole genome shotgun (WGS) entry which is preliminary data.</text>
</comment>